<comment type="caution">
    <text evidence="1">The sequence shown here is derived from an EMBL/GenBank/DDBJ whole genome shotgun (WGS) entry which is preliminary data.</text>
</comment>
<accession>A0ABT7BZ16</accession>
<dbReference type="Pfam" id="PF13975">
    <property type="entry name" value="gag-asp_proteas"/>
    <property type="match status" value="1"/>
</dbReference>
<proteinExistence type="predicted"/>
<dbReference type="Proteomes" id="UP001232992">
    <property type="component" value="Unassembled WGS sequence"/>
</dbReference>
<dbReference type="InterPro" id="IPR021109">
    <property type="entry name" value="Peptidase_aspartic_dom_sf"/>
</dbReference>
<keyword evidence="2" id="KW-1185">Reference proteome</keyword>
<protein>
    <submittedName>
        <fullName evidence="1">Retropepsin-like aspartic protease</fullName>
    </submittedName>
</protein>
<dbReference type="CDD" id="cd05483">
    <property type="entry name" value="retropepsin_like_bacteria"/>
    <property type="match status" value="1"/>
</dbReference>
<evidence type="ECO:0000313" key="1">
    <source>
        <dbReference type="EMBL" id="MDJ1184438.1"/>
    </source>
</evidence>
<evidence type="ECO:0000313" key="2">
    <source>
        <dbReference type="Proteomes" id="UP001232992"/>
    </source>
</evidence>
<dbReference type="InterPro" id="IPR034122">
    <property type="entry name" value="Retropepsin-like_bacterial"/>
</dbReference>
<dbReference type="PROSITE" id="PS00141">
    <property type="entry name" value="ASP_PROTEASE"/>
    <property type="match status" value="1"/>
</dbReference>
<sequence>MRATAKITIASAIVPSVLFFARLLAPEATLAQEIEGCFFVTSSGRSLSLDGVCEGTFSPRSTPAPVAVFRAPIKRRLGGTPVIGVTFNGDRSFDMVFDTGASVTLITQTMAETLQVKPVESVTSTIADGSQVEFEIGYVRSIMVNGAVAENVPVAIAPQMEIGLLGNNFFSQYDVQIKQDVVEFYPRSGS</sequence>
<dbReference type="Gene3D" id="2.40.70.10">
    <property type="entry name" value="Acid Proteases"/>
    <property type="match status" value="1"/>
</dbReference>
<name>A0ABT7BZ16_9CYAN</name>
<gene>
    <name evidence="1" type="ORF">PMH09_14725</name>
</gene>
<reference evidence="1 2" key="1">
    <citation type="submission" date="2023-01" db="EMBL/GenBank/DDBJ databases">
        <title>Novel diversity within Roseofilum (Cyanobacteria; Desertifilaceae) from marine benthic mats with descriptions of four novel species.</title>
        <authorList>
            <person name="Wang Y."/>
            <person name="Berthold D.E."/>
            <person name="Hu J."/>
            <person name="Lefler F.W."/>
            <person name="Laughinghouse H.D. IV."/>
        </authorList>
    </citation>
    <scope>NUCLEOTIDE SEQUENCE [LARGE SCALE GENOMIC DNA]</scope>
    <source>
        <strain evidence="1 2">BLCC-M143</strain>
    </source>
</reference>
<dbReference type="InterPro" id="IPR001969">
    <property type="entry name" value="Aspartic_peptidase_AS"/>
</dbReference>
<dbReference type="SUPFAM" id="SSF50630">
    <property type="entry name" value="Acid proteases"/>
    <property type="match status" value="1"/>
</dbReference>
<organism evidence="1 2">
    <name type="scientific">Roseofilum casamattae BLCC-M143</name>
    <dbReference type="NCBI Taxonomy" id="3022442"/>
    <lineage>
        <taxon>Bacteria</taxon>
        <taxon>Bacillati</taxon>
        <taxon>Cyanobacteriota</taxon>
        <taxon>Cyanophyceae</taxon>
        <taxon>Desertifilales</taxon>
        <taxon>Desertifilaceae</taxon>
        <taxon>Roseofilum</taxon>
        <taxon>Roseofilum casamattae</taxon>
    </lineage>
</organism>
<dbReference type="RefSeq" id="WP_283759092.1">
    <property type="nucleotide sequence ID" value="NZ_JAQOSQ010000015.1"/>
</dbReference>
<dbReference type="EMBL" id="JAQOSQ010000015">
    <property type="protein sequence ID" value="MDJ1184438.1"/>
    <property type="molecule type" value="Genomic_DNA"/>
</dbReference>